<feature type="domain" description="ATP-grasp" evidence="2">
    <location>
        <begin position="289"/>
        <end position="479"/>
    </location>
</feature>
<dbReference type="PANTHER" id="PTHR21621:SF0">
    <property type="entry name" value="BETA-CITRYLGLUTAMATE SYNTHASE B-RELATED"/>
    <property type="match status" value="1"/>
</dbReference>
<evidence type="ECO:0000313" key="6">
    <source>
        <dbReference type="Proteomes" id="UP000236268"/>
    </source>
</evidence>
<evidence type="ECO:0000256" key="1">
    <source>
        <dbReference type="PROSITE-ProRule" id="PRU00409"/>
    </source>
</evidence>
<sequence>MPAHLLVVDRRADVKWAKDGLPVISARDYIAHPEQAPRGARVLNLSRSYRYLGTGYYVSLLAEARGERVIPSVRTILDLSQKTFYRAQLAEVEEALRKAIKRMDHPPEASFNLTLFFGHADDARFQDIARTIFDLFRCPLLKVQVRLKDGWTVHALEPLSLADLRPDQEPLFQAALDAYTRTSWREPTAKAPPRYTLAILHNAKEELPPSSPRALQKFVKAGESLGIAVELIEKKDYARLAEFDALFIRETTNLDHHTYRFAKKAAAEGMPVIDDPNSILKCTNKVYLAELLRANRIPAPKTVIFDKRGLATLDQEIPYPIVLKIPDGSFSRGVFKVQTRSELDATAQSLFEQSDVILAQEFMYTEFDWRVGVLNRQPIYVCQYLMAKKHWQIVKHGGNGRAEQGSSRTLAVEEAPREVIETAVKAAGLIGDGLYGVDVKQNERGVFVIEINDNPSIDLGVEDAKLKDGLYRLIMGEFLRRLESRPRKPGSGA</sequence>
<dbReference type="InterPro" id="IPR013815">
    <property type="entry name" value="ATP_grasp_subdomain_1"/>
</dbReference>
<evidence type="ECO:0000259" key="2">
    <source>
        <dbReference type="PROSITE" id="PS50975"/>
    </source>
</evidence>
<dbReference type="InterPro" id="IPR011761">
    <property type="entry name" value="ATP-grasp"/>
</dbReference>
<keyword evidence="3" id="KW-0436">Ligase</keyword>
<dbReference type="RefSeq" id="WP_040134069.1">
    <property type="nucleotide sequence ID" value="NZ_CP007794.1"/>
</dbReference>
<dbReference type="Pfam" id="PF14401">
    <property type="entry name" value="RLAN"/>
    <property type="match status" value="1"/>
</dbReference>
<dbReference type="GO" id="GO:0005737">
    <property type="term" value="C:cytoplasm"/>
    <property type="evidence" value="ECO:0007669"/>
    <property type="project" value="TreeGrafter"/>
</dbReference>
<name>A0A060DR59_9PROT</name>
<dbReference type="GO" id="GO:0009432">
    <property type="term" value="P:SOS response"/>
    <property type="evidence" value="ECO:0007669"/>
    <property type="project" value="TreeGrafter"/>
</dbReference>
<dbReference type="Gene3D" id="3.30.1490.20">
    <property type="entry name" value="ATP-grasp fold, A domain"/>
    <property type="match status" value="1"/>
</dbReference>
<dbReference type="InterPro" id="IPR013651">
    <property type="entry name" value="ATP-grasp_RimK-type"/>
</dbReference>
<reference evidence="3 5" key="1">
    <citation type="journal article" date="2014" name="Genome Announc.">
        <title>Complete Genome Sequence of the Model Rhizosphere Strain Azospirillum brasilense Az39, Successfully Applied in Agriculture.</title>
        <authorList>
            <person name="Rivera D."/>
            <person name="Revale S."/>
            <person name="Molina R."/>
            <person name="Gualpa J."/>
            <person name="Puente M."/>
            <person name="Maroniche G."/>
            <person name="Paris G."/>
            <person name="Baker D."/>
            <person name="Clavijo B."/>
            <person name="McLay K."/>
            <person name="Spaepen S."/>
            <person name="Perticari A."/>
            <person name="Vazquez M."/>
            <person name="Wisniewski-Dye F."/>
            <person name="Watkins C."/>
            <person name="Martinez-Abarca F."/>
            <person name="Vanderleyden J."/>
            <person name="Cassan F."/>
        </authorList>
    </citation>
    <scope>NUCLEOTIDE SEQUENCE [LARGE SCALE GENOMIC DNA]</scope>
    <source>
        <strain evidence="3 5">Az39</strain>
        <plasmid evidence="3">AbAZ39_p1</plasmid>
    </source>
</reference>
<dbReference type="SUPFAM" id="SSF56059">
    <property type="entry name" value="Glutathione synthetase ATP-binding domain-like"/>
    <property type="match status" value="1"/>
</dbReference>
<dbReference type="EMBL" id="CP007794">
    <property type="protein sequence ID" value="AIB13668.1"/>
    <property type="molecule type" value="Genomic_DNA"/>
</dbReference>
<dbReference type="Proteomes" id="UP000236268">
    <property type="component" value="Unassembled WGS sequence"/>
</dbReference>
<dbReference type="PANTHER" id="PTHR21621">
    <property type="entry name" value="RIBOSOMAL PROTEIN S6 MODIFICATION PROTEIN"/>
    <property type="match status" value="1"/>
</dbReference>
<dbReference type="OrthoDB" id="9800957at2"/>
<dbReference type="EMBL" id="POWG01000002">
    <property type="protein sequence ID" value="PNR00329.1"/>
    <property type="molecule type" value="Genomic_DNA"/>
</dbReference>
<keyword evidence="1" id="KW-0547">Nucleotide-binding</keyword>
<dbReference type="PROSITE" id="PS50975">
    <property type="entry name" value="ATP_GRASP"/>
    <property type="match status" value="1"/>
</dbReference>
<dbReference type="AlphaFoldDB" id="A0A060DR59"/>
<geneLocation type="plasmid" evidence="3 5">
    <name>AbAZ39_p1</name>
</geneLocation>
<dbReference type="GO" id="GO:0046872">
    <property type="term" value="F:metal ion binding"/>
    <property type="evidence" value="ECO:0007669"/>
    <property type="project" value="InterPro"/>
</dbReference>
<dbReference type="Proteomes" id="UP000027186">
    <property type="component" value="Plasmid AbAZ39_p1"/>
</dbReference>
<dbReference type="GO" id="GO:0018169">
    <property type="term" value="F:ribosomal S6-glutamic acid ligase activity"/>
    <property type="evidence" value="ECO:0007669"/>
    <property type="project" value="TreeGrafter"/>
</dbReference>
<dbReference type="Pfam" id="PF08443">
    <property type="entry name" value="RimK"/>
    <property type="match status" value="1"/>
</dbReference>
<accession>A0A060DR59</accession>
<keyword evidence="1" id="KW-0067">ATP-binding</keyword>
<proteinExistence type="predicted"/>
<keyword evidence="3" id="KW-0614">Plasmid</keyword>
<evidence type="ECO:0000313" key="3">
    <source>
        <dbReference type="EMBL" id="AIB13668.1"/>
    </source>
</evidence>
<dbReference type="Gene3D" id="3.30.470.20">
    <property type="entry name" value="ATP-grasp fold, B domain"/>
    <property type="match status" value="1"/>
</dbReference>
<evidence type="ECO:0000313" key="5">
    <source>
        <dbReference type="Proteomes" id="UP000027186"/>
    </source>
</evidence>
<gene>
    <name evidence="3" type="ORF">ABAZ39_17175</name>
    <name evidence="4" type="ORF">C1S70_02690</name>
</gene>
<dbReference type="GO" id="GO:0005524">
    <property type="term" value="F:ATP binding"/>
    <property type="evidence" value="ECO:0007669"/>
    <property type="project" value="UniProtKB-UniRule"/>
</dbReference>
<organism evidence="3 5">
    <name type="scientific">Azospirillum argentinense</name>
    <dbReference type="NCBI Taxonomy" id="2970906"/>
    <lineage>
        <taxon>Bacteria</taxon>
        <taxon>Pseudomonadati</taxon>
        <taxon>Pseudomonadota</taxon>
        <taxon>Alphaproteobacteria</taxon>
        <taxon>Rhodospirillales</taxon>
        <taxon>Azospirillaceae</taxon>
        <taxon>Azospirillum</taxon>
    </lineage>
</organism>
<dbReference type="InterPro" id="IPR025839">
    <property type="entry name" value="RLAN_dom"/>
</dbReference>
<geneLocation type="plasmid" evidence="4">
    <name>p1unnanmed</name>
</geneLocation>
<reference evidence="4 6" key="2">
    <citation type="submission" date="2018-01" db="EMBL/GenBank/DDBJ databases">
        <title>Whole genome sequence of Azospirillum brasilense REC3 isolated from strawberry roots.</title>
        <authorList>
            <person name="Fontana C.A."/>
            <person name="Salazar S.M."/>
            <person name="Bassi D."/>
            <person name="Puglisi E."/>
            <person name="Lovaisa N.C."/>
            <person name="Toffoli L.M."/>
            <person name="Pedraza R."/>
            <person name="Cocconcelli P.S."/>
        </authorList>
    </citation>
    <scope>NUCLEOTIDE SEQUENCE [LARGE SCALE GENOMIC DNA]</scope>
    <source>
        <strain evidence="4 6">REC3</strain>
        <plasmid evidence="4">p1unnanmed</plasmid>
    </source>
</reference>
<protein>
    <submittedName>
        <fullName evidence="3">Carboxylate--amine ligase</fullName>
    </submittedName>
    <submittedName>
        <fullName evidence="4">RimK family alpha-L-glutamate ligase</fullName>
    </submittedName>
</protein>
<evidence type="ECO:0000313" key="4">
    <source>
        <dbReference type="EMBL" id="PNR00329.1"/>
    </source>
</evidence>
<accession>A0A2K1G6B2</accession>
<dbReference type="KEGG" id="abq:ABAZ39_17175"/>